<feature type="compositionally biased region" description="Basic and acidic residues" evidence="1">
    <location>
        <begin position="18"/>
        <end position="45"/>
    </location>
</feature>
<comment type="caution">
    <text evidence="2">The sequence shown here is derived from an EMBL/GenBank/DDBJ whole genome shotgun (WGS) entry which is preliminary data.</text>
</comment>
<proteinExistence type="predicted"/>
<sequence>MLLLLGLPWRAAGASRDAEIERAEHQDRGCPTRLHGLDLGEDHGRQRPRQSQPRTLVRERRGPNHKPSRVTFLDALPPTYAGKPDEAAATAGRSSTATGSQRNVQIPEGVGASVRMDSRPWSLT</sequence>
<name>A0A7W7VYX1_KITKI</name>
<evidence type="ECO:0000256" key="1">
    <source>
        <dbReference type="SAM" id="MobiDB-lite"/>
    </source>
</evidence>
<dbReference type="Proteomes" id="UP000540506">
    <property type="component" value="Unassembled WGS sequence"/>
</dbReference>
<evidence type="ECO:0000313" key="2">
    <source>
        <dbReference type="EMBL" id="MBB4928167.1"/>
    </source>
</evidence>
<gene>
    <name evidence="2" type="ORF">FHR34_007262</name>
</gene>
<organism evidence="2 3">
    <name type="scientific">Kitasatospora kifunensis</name>
    <name type="common">Streptomyces kifunensis</name>
    <dbReference type="NCBI Taxonomy" id="58351"/>
    <lineage>
        <taxon>Bacteria</taxon>
        <taxon>Bacillati</taxon>
        <taxon>Actinomycetota</taxon>
        <taxon>Actinomycetes</taxon>
        <taxon>Kitasatosporales</taxon>
        <taxon>Streptomycetaceae</taxon>
        <taxon>Kitasatospora</taxon>
    </lineage>
</organism>
<keyword evidence="3" id="KW-1185">Reference proteome</keyword>
<reference evidence="2 3" key="1">
    <citation type="submission" date="2020-08" db="EMBL/GenBank/DDBJ databases">
        <title>Sequencing the genomes of 1000 actinobacteria strains.</title>
        <authorList>
            <person name="Klenk H.-P."/>
        </authorList>
    </citation>
    <scope>NUCLEOTIDE SEQUENCE [LARGE SCALE GENOMIC DNA]</scope>
    <source>
        <strain evidence="2 3">DSM 41654</strain>
    </source>
</reference>
<dbReference type="AlphaFoldDB" id="A0A7W7VYX1"/>
<feature type="compositionally biased region" description="Low complexity" evidence="1">
    <location>
        <begin position="87"/>
        <end position="100"/>
    </location>
</feature>
<feature type="region of interest" description="Disordered" evidence="1">
    <location>
        <begin position="18"/>
        <end position="124"/>
    </location>
</feature>
<evidence type="ECO:0000313" key="3">
    <source>
        <dbReference type="Proteomes" id="UP000540506"/>
    </source>
</evidence>
<dbReference type="RefSeq" id="WP_184945130.1">
    <property type="nucleotide sequence ID" value="NZ_JACHJV010000002.1"/>
</dbReference>
<protein>
    <submittedName>
        <fullName evidence="2">Uncharacterized protein</fullName>
    </submittedName>
</protein>
<accession>A0A7W7VYX1</accession>
<dbReference type="EMBL" id="JACHJV010000002">
    <property type="protein sequence ID" value="MBB4928167.1"/>
    <property type="molecule type" value="Genomic_DNA"/>
</dbReference>